<dbReference type="PROSITE" id="PS52016">
    <property type="entry name" value="TONB_DEPENDENT_REC_3"/>
    <property type="match status" value="1"/>
</dbReference>
<keyword evidence="2 7" id="KW-0813">Transport</keyword>
<keyword evidence="10" id="KW-0675">Receptor</keyword>
<keyword evidence="6 7" id="KW-0998">Cell outer membrane</keyword>
<evidence type="ECO:0000256" key="4">
    <source>
        <dbReference type="ARBA" id="ARBA00022692"/>
    </source>
</evidence>
<keyword evidence="5 7" id="KW-0472">Membrane</keyword>
<dbReference type="PANTHER" id="PTHR30069">
    <property type="entry name" value="TONB-DEPENDENT OUTER MEMBRANE RECEPTOR"/>
    <property type="match status" value="1"/>
</dbReference>
<evidence type="ECO:0000313" key="11">
    <source>
        <dbReference type="Proteomes" id="UP001139125"/>
    </source>
</evidence>
<dbReference type="EMBL" id="JANDBC010000001">
    <property type="protein sequence ID" value="MCP9290729.1"/>
    <property type="molecule type" value="Genomic_DNA"/>
</dbReference>
<comment type="subcellular location">
    <subcellularLocation>
        <location evidence="1 7">Cell outer membrane</location>
        <topology evidence="1 7">Multi-pass membrane protein</topology>
    </subcellularLocation>
</comment>
<dbReference type="SUPFAM" id="SSF49464">
    <property type="entry name" value="Carboxypeptidase regulatory domain-like"/>
    <property type="match status" value="1"/>
</dbReference>
<reference evidence="10" key="1">
    <citation type="submission" date="2022-06" db="EMBL/GenBank/DDBJ databases">
        <title>Gracilimonas sp. CAU 1638 isolated from sea sediment.</title>
        <authorList>
            <person name="Kim W."/>
        </authorList>
    </citation>
    <scope>NUCLEOTIDE SEQUENCE</scope>
    <source>
        <strain evidence="10">CAU 1638</strain>
    </source>
</reference>
<dbReference type="Pfam" id="PF13715">
    <property type="entry name" value="CarbopepD_reg_2"/>
    <property type="match status" value="1"/>
</dbReference>
<dbReference type="RefSeq" id="WP_255133065.1">
    <property type="nucleotide sequence ID" value="NZ_JANDBC010000001.1"/>
</dbReference>
<dbReference type="GO" id="GO:0044718">
    <property type="term" value="P:siderophore transmembrane transport"/>
    <property type="evidence" value="ECO:0007669"/>
    <property type="project" value="TreeGrafter"/>
</dbReference>
<dbReference type="InterPro" id="IPR008969">
    <property type="entry name" value="CarboxyPept-like_regulatory"/>
</dbReference>
<proteinExistence type="inferred from homology"/>
<evidence type="ECO:0000256" key="2">
    <source>
        <dbReference type="ARBA" id="ARBA00022448"/>
    </source>
</evidence>
<evidence type="ECO:0000313" key="10">
    <source>
        <dbReference type="EMBL" id="MCP9290729.1"/>
    </source>
</evidence>
<comment type="caution">
    <text evidence="10">The sequence shown here is derived from an EMBL/GenBank/DDBJ whole genome shotgun (WGS) entry which is preliminary data.</text>
</comment>
<dbReference type="InterPro" id="IPR039426">
    <property type="entry name" value="TonB-dep_rcpt-like"/>
</dbReference>
<protein>
    <submittedName>
        <fullName evidence="10">TonB-dependent receptor</fullName>
    </submittedName>
</protein>
<dbReference type="Gene3D" id="2.170.130.10">
    <property type="entry name" value="TonB-dependent receptor, plug domain"/>
    <property type="match status" value="1"/>
</dbReference>
<organism evidence="10 11">
    <name type="scientific">Gracilimonas sediminicola</name>
    <dbReference type="NCBI Taxonomy" id="2952158"/>
    <lineage>
        <taxon>Bacteria</taxon>
        <taxon>Pseudomonadati</taxon>
        <taxon>Balneolota</taxon>
        <taxon>Balneolia</taxon>
        <taxon>Balneolales</taxon>
        <taxon>Balneolaceae</taxon>
        <taxon>Gracilimonas</taxon>
    </lineage>
</organism>
<dbReference type="GO" id="GO:0015344">
    <property type="term" value="F:siderophore uptake transmembrane transporter activity"/>
    <property type="evidence" value="ECO:0007669"/>
    <property type="project" value="TreeGrafter"/>
</dbReference>
<dbReference type="SUPFAM" id="SSF56935">
    <property type="entry name" value="Porins"/>
    <property type="match status" value="1"/>
</dbReference>
<keyword evidence="4 7" id="KW-0812">Transmembrane</keyword>
<evidence type="ECO:0000256" key="5">
    <source>
        <dbReference type="ARBA" id="ARBA00023136"/>
    </source>
</evidence>
<dbReference type="InterPro" id="IPR037066">
    <property type="entry name" value="Plug_dom_sf"/>
</dbReference>
<dbReference type="Proteomes" id="UP001139125">
    <property type="component" value="Unassembled WGS sequence"/>
</dbReference>
<gene>
    <name evidence="10" type="ORF">NM125_03910</name>
</gene>
<evidence type="ECO:0000256" key="1">
    <source>
        <dbReference type="ARBA" id="ARBA00004571"/>
    </source>
</evidence>
<feature type="chain" id="PRO_5040737227" evidence="8">
    <location>
        <begin position="21"/>
        <end position="743"/>
    </location>
</feature>
<dbReference type="Gene3D" id="2.60.40.1120">
    <property type="entry name" value="Carboxypeptidase-like, regulatory domain"/>
    <property type="match status" value="1"/>
</dbReference>
<dbReference type="AlphaFoldDB" id="A0A9X2RG43"/>
<evidence type="ECO:0000256" key="8">
    <source>
        <dbReference type="SAM" id="SignalP"/>
    </source>
</evidence>
<accession>A0A9X2RG43</accession>
<feature type="signal peptide" evidence="8">
    <location>
        <begin position="1"/>
        <end position="20"/>
    </location>
</feature>
<evidence type="ECO:0000256" key="3">
    <source>
        <dbReference type="ARBA" id="ARBA00022452"/>
    </source>
</evidence>
<dbReference type="InterPro" id="IPR012910">
    <property type="entry name" value="Plug_dom"/>
</dbReference>
<dbReference type="InterPro" id="IPR036942">
    <property type="entry name" value="Beta-barrel_TonB_sf"/>
</dbReference>
<dbReference type="GO" id="GO:0009279">
    <property type="term" value="C:cell outer membrane"/>
    <property type="evidence" value="ECO:0007669"/>
    <property type="project" value="UniProtKB-SubCell"/>
</dbReference>
<evidence type="ECO:0000256" key="6">
    <source>
        <dbReference type="ARBA" id="ARBA00023237"/>
    </source>
</evidence>
<evidence type="ECO:0000256" key="7">
    <source>
        <dbReference type="PROSITE-ProRule" id="PRU01360"/>
    </source>
</evidence>
<dbReference type="Pfam" id="PF07715">
    <property type="entry name" value="Plug"/>
    <property type="match status" value="1"/>
</dbReference>
<keyword evidence="8" id="KW-0732">Signal</keyword>
<keyword evidence="3 7" id="KW-1134">Transmembrane beta strand</keyword>
<comment type="similarity">
    <text evidence="7">Belongs to the TonB-dependent receptor family.</text>
</comment>
<evidence type="ECO:0000259" key="9">
    <source>
        <dbReference type="Pfam" id="PF07715"/>
    </source>
</evidence>
<dbReference type="PANTHER" id="PTHR30069:SF57">
    <property type="entry name" value="TONB-DEPENDENT RECEPTOR"/>
    <property type="match status" value="1"/>
</dbReference>
<sequence length="743" mass="80887">MKKVTLVLAVYFCFNGILFAQSGSGTITGKVTSEGEPVVGANVGIPEIQKGSPTDVDGTFEIKNIPAGEYKLQITAVGFDKVIKKISVISGGTTTVDIRMKESLLELDQMVVTGTMRQTYVKESPVKVNVVKAAQLQQGRTSSNIMDLISSVNGLSTQLNCGVCGTNAIRINGVEGPNTAVLIDGMPIMGALASVYGLNGISPSIIDQVEVIKGPQSTLYGTQALGGVVNIITKNPAITPTFSADVYAKSTEEGNINVAYSPKVGRFEGFVSGNILHLENYFDENGDNFNDLVKQSRVSLFGKGTLLGENMEQRLNVATKYYTENRTGGLEAFSDDLRGSDQIYGESIYTNRFEFMTEYRPAGLNEQLRISGAVTHHDQDSYYGTDWYDAQQGIAFGQATWDQPIGDNFQLLAGTTIRYETYNDNTPATSSGADKRWIPGVFSQGELKAGDFSFLGGIRVDHHSEHGFVTAPRLSSKFSPSELTTFRISAGTGFRVVNVFTEDHAALTGSREVVFNEDLEPEESKSITGSLEQIIPFGTNPMTVSLDGFYTRFSNKIIPDYDQDPNLIVYENLDGFSVTQGFSVGLEQNFTALPVTYNASITIMDVYTEENGQRQALAYAPEYTGVFGATYKFRSLDLSLGYNGNLVGPKRMPANYAEDFGRSSRSPAYSTHDLKITKEFTNVNSEKGIGFEAYLSAENIFNYTQGSPLVGAGNPFGPEFDTIYTWGPIIGRTFSIGARLNLR</sequence>
<keyword evidence="11" id="KW-1185">Reference proteome</keyword>
<name>A0A9X2RG43_9BACT</name>
<feature type="domain" description="TonB-dependent receptor plug" evidence="9">
    <location>
        <begin position="122"/>
        <end position="228"/>
    </location>
</feature>
<dbReference type="Gene3D" id="2.40.170.20">
    <property type="entry name" value="TonB-dependent receptor, beta-barrel domain"/>
    <property type="match status" value="1"/>
</dbReference>